<organism evidence="2 3">
    <name type="scientific">Salinithrix halophila</name>
    <dbReference type="NCBI Taxonomy" id="1485204"/>
    <lineage>
        <taxon>Bacteria</taxon>
        <taxon>Bacillati</taxon>
        <taxon>Bacillota</taxon>
        <taxon>Bacilli</taxon>
        <taxon>Bacillales</taxon>
        <taxon>Thermoactinomycetaceae</taxon>
        <taxon>Salinithrix</taxon>
    </lineage>
</organism>
<evidence type="ECO:0000313" key="3">
    <source>
        <dbReference type="Proteomes" id="UP001595843"/>
    </source>
</evidence>
<name>A0ABV8JLR0_9BACL</name>
<dbReference type="InterPro" id="IPR029066">
    <property type="entry name" value="PLP-binding_barrel"/>
</dbReference>
<dbReference type="Gene3D" id="3.20.20.10">
    <property type="entry name" value="Alanine racemase"/>
    <property type="match status" value="1"/>
</dbReference>
<evidence type="ECO:0000313" key="2">
    <source>
        <dbReference type="EMBL" id="MFC4078264.1"/>
    </source>
</evidence>
<dbReference type="InterPro" id="IPR001608">
    <property type="entry name" value="Ala_racemase_N"/>
</dbReference>
<protein>
    <submittedName>
        <fullName evidence="2">Amino acid deaminase/aldolase</fullName>
    </submittedName>
</protein>
<dbReference type="PANTHER" id="PTHR28004">
    <property type="entry name" value="ZGC:162816-RELATED"/>
    <property type="match status" value="1"/>
</dbReference>
<evidence type="ECO:0000259" key="1">
    <source>
        <dbReference type="Pfam" id="PF01168"/>
    </source>
</evidence>
<dbReference type="CDD" id="cd06813">
    <property type="entry name" value="PLPDE_III_DSD_D-TA_like_2"/>
    <property type="match status" value="1"/>
</dbReference>
<gene>
    <name evidence="2" type="ORF">ACFOUO_15810</name>
</gene>
<feature type="domain" description="Alanine racemase N-terminal" evidence="1">
    <location>
        <begin position="24"/>
        <end position="267"/>
    </location>
</feature>
<dbReference type="PANTHER" id="PTHR28004:SF2">
    <property type="entry name" value="D-SERINE DEHYDRATASE"/>
    <property type="match status" value="1"/>
</dbReference>
<dbReference type="Pfam" id="PF01168">
    <property type="entry name" value="Ala_racemase_N"/>
    <property type="match status" value="1"/>
</dbReference>
<reference evidence="3" key="1">
    <citation type="journal article" date="2019" name="Int. J. Syst. Evol. Microbiol.">
        <title>The Global Catalogue of Microorganisms (GCM) 10K type strain sequencing project: providing services to taxonomists for standard genome sequencing and annotation.</title>
        <authorList>
            <consortium name="The Broad Institute Genomics Platform"/>
            <consortium name="The Broad Institute Genome Sequencing Center for Infectious Disease"/>
            <person name="Wu L."/>
            <person name="Ma J."/>
        </authorList>
    </citation>
    <scope>NUCLEOTIDE SEQUENCE [LARGE SCALE GENOMIC DNA]</scope>
    <source>
        <strain evidence="3">IBRC-M 10813</strain>
    </source>
</reference>
<dbReference type="Proteomes" id="UP001595843">
    <property type="component" value="Unassembled WGS sequence"/>
</dbReference>
<dbReference type="InterPro" id="IPR051466">
    <property type="entry name" value="D-amino_acid_metab_enzyme"/>
</dbReference>
<proteinExistence type="predicted"/>
<keyword evidence="3" id="KW-1185">Reference proteome</keyword>
<dbReference type="SUPFAM" id="SSF51419">
    <property type="entry name" value="PLP-binding barrel"/>
    <property type="match status" value="1"/>
</dbReference>
<comment type="caution">
    <text evidence="2">The sequence shown here is derived from an EMBL/GenBank/DDBJ whole genome shotgun (WGS) entry which is preliminary data.</text>
</comment>
<dbReference type="EMBL" id="JBHSAP010000018">
    <property type="protein sequence ID" value="MFC4078264.1"/>
    <property type="molecule type" value="Genomic_DNA"/>
</dbReference>
<sequence>MEDYQYQKYRAALVGYSLPLAFLDLDRMEENIGFILKEAGKKRIRIASKSIRCVPLIRHILESGDRFQGVMCFSVPEALFLSEEHGLDDLLVAYPAWDASSLMRVGGELASGKRITLMVDCVEHVSRLDAIAQGTDWVFPVCIDMDLSVSWPGLHFGVRRSPLRSLEAFLELARFIGESPRVELEGVMGYEAQVAGVGDWVPGKPLRNGIVRLLKQHSIRRIARQRRDWLKALKDRGIKPRFVNGGGTGSLRETAREDIVTEVTAGSGFFTSVLFDHYRGFHGKPAAGFALEVTRKPASGIVTCAGGGYPASGAAGRDRLPTPWLPEGLKLLPSEGAGEVQTPVCGSGALNLDLGDPILFRHAKAGEMCERFHEILIISSGRVVDRYPTYRGEGKCFL</sequence>
<accession>A0ABV8JLR0</accession>